<comment type="similarity">
    <text evidence="1">Belongs to the sulfatase family.</text>
</comment>
<dbReference type="InterPro" id="IPR000917">
    <property type="entry name" value="Sulfatase_N"/>
</dbReference>
<evidence type="ECO:0000259" key="4">
    <source>
        <dbReference type="Pfam" id="PF00884"/>
    </source>
</evidence>
<dbReference type="CDD" id="cd16146">
    <property type="entry name" value="ARS_like"/>
    <property type="match status" value="1"/>
</dbReference>
<dbReference type="OrthoDB" id="9803751at2"/>
<dbReference type="PANTHER" id="PTHR42693">
    <property type="entry name" value="ARYLSULFATASE FAMILY MEMBER"/>
    <property type="match status" value="1"/>
</dbReference>
<dbReference type="InterPro" id="IPR017850">
    <property type="entry name" value="Alkaline_phosphatase_core_sf"/>
</dbReference>
<dbReference type="STRING" id="1328313.DS2_13699"/>
<name>W7Q8S2_9ALTE</name>
<dbReference type="eggNOG" id="COG3119">
    <property type="taxonomic scope" value="Bacteria"/>
</dbReference>
<dbReference type="Pfam" id="PF00884">
    <property type="entry name" value="Sulfatase"/>
    <property type="match status" value="1"/>
</dbReference>
<keyword evidence="2" id="KW-0378">Hydrolase</keyword>
<keyword evidence="6" id="KW-1185">Reference proteome</keyword>
<sequence>MNLKTLNNRYSVALIALLFTCLLNVSVQAKQPNIVIMMTDDQGFGDIGMHNNPHLKTPNIERIAHDGMEMTHFVTYPNCSATRAGLLTGRYPYRTGVTAVTQVDHFMRGEELTLAEIFAENGYKTGIFGKWHLGDNHPMRPTDQGFAEALVHKGGGIGQAAGPKGNTYFDPILEHNNVSKKYSGYCDDIFTDAAIDFMADSSQTDQPFLLYLATNLPHLPLQVPDKLAEPYRKMGLHEDNALVYGMISSIDYNVGRVLDALQQLNLEQDTIVIFLSDNGPRHRRTKNDSIPGRWTANLRGTKTSVYDSGIRVPFFIKWPGKIKPNTKTAQMGTIIDLLPSLLDASNIQTPAVNNMDGTSLLPIWSHNQQLADRNFFVQMHYGPTPFKYMHFAVRNNKYKLVSPHDFPHGIVHQPTDHELFHVLKNLELYDLQNDPSERINIAAEHPEIVEDLLEQYENWFDEVTEERDASGIERISLGHPAQPKVNLSRFDWGGPRVISRFDYGGPRVVEDNQLGYWQVETFKGRYNITFDLPELTQDGIAHLKYGALHVTKAVKKGQTSVSFSNVQLPNAKGNFHAYIKADRLPVGPLFVDVARID</sequence>
<accession>W7Q8S2</accession>
<dbReference type="RefSeq" id="WP_035015387.1">
    <property type="nucleotide sequence ID" value="NZ_ARZY01000027.1"/>
</dbReference>
<feature type="domain" description="Sulfatase N-terminal" evidence="4">
    <location>
        <begin position="32"/>
        <end position="346"/>
    </location>
</feature>
<dbReference type="Gene3D" id="3.40.720.10">
    <property type="entry name" value="Alkaline Phosphatase, subunit A"/>
    <property type="match status" value="1"/>
</dbReference>
<evidence type="ECO:0000313" key="6">
    <source>
        <dbReference type="Proteomes" id="UP000019276"/>
    </source>
</evidence>
<evidence type="ECO:0000256" key="1">
    <source>
        <dbReference type="ARBA" id="ARBA00008779"/>
    </source>
</evidence>
<feature type="signal peptide" evidence="3">
    <location>
        <begin position="1"/>
        <end position="29"/>
    </location>
</feature>
<feature type="chain" id="PRO_5004897828" evidence="3">
    <location>
        <begin position="30"/>
        <end position="597"/>
    </location>
</feature>
<protein>
    <submittedName>
        <fullName evidence="5">N-acetylgalactosamine-4-sulfatase</fullName>
    </submittedName>
</protein>
<dbReference type="Proteomes" id="UP000019276">
    <property type="component" value="Unassembled WGS sequence"/>
</dbReference>
<evidence type="ECO:0000313" key="5">
    <source>
        <dbReference type="EMBL" id="EWH09219.1"/>
    </source>
</evidence>
<gene>
    <name evidence="5" type="ORF">DS2_13699</name>
</gene>
<evidence type="ECO:0000256" key="3">
    <source>
        <dbReference type="SAM" id="SignalP"/>
    </source>
</evidence>
<dbReference type="AlphaFoldDB" id="W7Q8S2"/>
<evidence type="ECO:0000256" key="2">
    <source>
        <dbReference type="ARBA" id="ARBA00022801"/>
    </source>
</evidence>
<dbReference type="SUPFAM" id="SSF53649">
    <property type="entry name" value="Alkaline phosphatase-like"/>
    <property type="match status" value="1"/>
</dbReference>
<proteinExistence type="inferred from homology"/>
<dbReference type="Gene3D" id="3.30.1120.10">
    <property type="match status" value="1"/>
</dbReference>
<organism evidence="5 6">
    <name type="scientific">Catenovulum agarivorans DS-2</name>
    <dbReference type="NCBI Taxonomy" id="1328313"/>
    <lineage>
        <taxon>Bacteria</taxon>
        <taxon>Pseudomonadati</taxon>
        <taxon>Pseudomonadota</taxon>
        <taxon>Gammaproteobacteria</taxon>
        <taxon>Alteromonadales</taxon>
        <taxon>Alteromonadaceae</taxon>
        <taxon>Catenovulum</taxon>
    </lineage>
</organism>
<dbReference type="EMBL" id="ARZY01000027">
    <property type="protein sequence ID" value="EWH09219.1"/>
    <property type="molecule type" value="Genomic_DNA"/>
</dbReference>
<reference evidence="5 6" key="1">
    <citation type="journal article" date="2014" name="Genome Announc.">
        <title>Draft Genome Sequence of the Agar-Degrading Bacterium Catenovulum sp. Strain DS-2, Isolated from Intestines of Haliotis diversicolor.</title>
        <authorList>
            <person name="Shan D."/>
            <person name="Li X."/>
            <person name="Gu Z."/>
            <person name="Wei G."/>
            <person name="Gao Z."/>
            <person name="Shao Z."/>
        </authorList>
    </citation>
    <scope>NUCLEOTIDE SEQUENCE [LARGE SCALE GENOMIC DNA]</scope>
    <source>
        <strain evidence="5 6">DS-2</strain>
    </source>
</reference>
<dbReference type="PATRIC" id="fig|1328313.3.peg.2795"/>
<dbReference type="InterPro" id="IPR050738">
    <property type="entry name" value="Sulfatase"/>
</dbReference>
<dbReference type="GO" id="GO:0004065">
    <property type="term" value="F:arylsulfatase activity"/>
    <property type="evidence" value="ECO:0007669"/>
    <property type="project" value="TreeGrafter"/>
</dbReference>
<keyword evidence="3" id="KW-0732">Signal</keyword>
<comment type="caution">
    <text evidence="5">The sequence shown here is derived from an EMBL/GenBank/DDBJ whole genome shotgun (WGS) entry which is preliminary data.</text>
</comment>
<dbReference type="PANTHER" id="PTHR42693:SF53">
    <property type="entry name" value="ENDO-4-O-SULFATASE"/>
    <property type="match status" value="1"/>
</dbReference>